<comment type="caution">
    <text evidence="9">The sequence shown here is derived from an EMBL/GenBank/DDBJ whole genome shotgun (WGS) entry which is preliminary data.</text>
</comment>
<proteinExistence type="inferred from homology"/>
<dbReference type="OrthoDB" id="9775440at2"/>
<dbReference type="PROSITE" id="PS50861">
    <property type="entry name" value="AA_TRNA_LIGASE_II_GLYAB"/>
    <property type="match status" value="1"/>
</dbReference>
<dbReference type="RefSeq" id="WP_126813157.1">
    <property type="nucleotide sequence ID" value="NZ_NGKC01000004.1"/>
</dbReference>
<reference evidence="9 10" key="1">
    <citation type="submission" date="2017-05" db="EMBL/GenBank/DDBJ databases">
        <title>Vagococcus spp. assemblies.</title>
        <authorList>
            <person name="Gulvik C.A."/>
        </authorList>
    </citation>
    <scope>NUCLEOTIDE SEQUENCE [LARGE SCALE GENOMIC DNA]</scope>
    <source>
        <strain evidence="9 10">LMG 24798</strain>
    </source>
</reference>
<dbReference type="InterPro" id="IPR015944">
    <property type="entry name" value="Gly-tRNA-synth_bsu"/>
</dbReference>
<keyword evidence="4 8" id="KW-0067">ATP-binding</keyword>
<dbReference type="PANTHER" id="PTHR30075">
    <property type="entry name" value="GLYCYL-TRNA SYNTHETASE"/>
    <property type="match status" value="1"/>
</dbReference>
<dbReference type="HAMAP" id="MF_00255">
    <property type="entry name" value="Gly_tRNA_synth_beta"/>
    <property type="match status" value="1"/>
</dbReference>
<keyword evidence="2 8" id="KW-0436">Ligase</keyword>
<dbReference type="EC" id="6.1.1.14" evidence="8"/>
<gene>
    <name evidence="8" type="primary">glyS</name>
    <name evidence="9" type="ORF">CBF27_05390</name>
</gene>
<dbReference type="GO" id="GO:0005829">
    <property type="term" value="C:cytosol"/>
    <property type="evidence" value="ECO:0007669"/>
    <property type="project" value="TreeGrafter"/>
</dbReference>
<evidence type="ECO:0000256" key="6">
    <source>
        <dbReference type="ARBA" id="ARBA00023146"/>
    </source>
</evidence>
<name>A0A430AY24_9ENTE</name>
<accession>A0A430AY24</accession>
<evidence type="ECO:0000256" key="1">
    <source>
        <dbReference type="ARBA" id="ARBA00008226"/>
    </source>
</evidence>
<keyword evidence="6 8" id="KW-0030">Aminoacyl-tRNA synthetase</keyword>
<evidence type="ECO:0000256" key="4">
    <source>
        <dbReference type="ARBA" id="ARBA00022840"/>
    </source>
</evidence>
<evidence type="ECO:0000256" key="2">
    <source>
        <dbReference type="ARBA" id="ARBA00022598"/>
    </source>
</evidence>
<sequence>MAKDLLVEVGLEEIPAHLVTPTAAQLEKKVTAFFDSHSLSFQSIEMFSTPRRLAFRVNQLAEKQPDVSEKVKGPAKKIACDADGNWSKAAEGFVRGQGGSTEDIFFEEVKGVEYVFINKFTPGKDTLTLLPELSDVIMHLTFPISMRWADYDFSYIRPIHWLVALWDEEIVPMTILDVTASNESRGHRFLGGKVVVSSPRTYEQNLKDDWVIVDAEERKQMIVSQIDDFSRENDWQIELDDNLLEEVTNLVEYPTAFIGSFSDSYLSIPDEVLVTSMKEHQRYFDVRDASGRLLPYFISVRNGDDRHLENVIKGNEKVLVARLEDAAFFYEEDQQLTIDACVEKLKTVTFHEKIGTMYEKMQRVSAIAQMIARKEGLNSEELADLERASAIYKFDLVTNMVGEFPELQGIMGEKYALLQGEKPTVAQAIREHYLPSSSDSALPESNIGAVLAVADKMDTLMTFFAVGLEPTGSNDPYALRRQTYGIIRIINDKQWRFPVARVESDVKQLINQDVDLFGLQLSDNDTAVQSFFKNRMKQWFSSQSVRHDIIEAVTESSQDDLYQMMKASEILKNNANASDFKSSIEALTRVINLALKEEELLFNRGGEIEIDSSLFENESEQALYDAVEDLENHFSDKTLKETYDALKNLRPLIEDYFDNTMVMVDDIAVRRNRLKQLAKITRMALSFASLDRLIVK</sequence>
<dbReference type="EMBL" id="NGKC01000004">
    <property type="protein sequence ID" value="RSU12971.1"/>
    <property type="molecule type" value="Genomic_DNA"/>
</dbReference>
<comment type="subunit">
    <text evidence="8">Tetramer of two alpha and two beta subunits.</text>
</comment>
<evidence type="ECO:0000313" key="10">
    <source>
        <dbReference type="Proteomes" id="UP000286773"/>
    </source>
</evidence>
<evidence type="ECO:0000256" key="3">
    <source>
        <dbReference type="ARBA" id="ARBA00022741"/>
    </source>
</evidence>
<evidence type="ECO:0000313" key="9">
    <source>
        <dbReference type="EMBL" id="RSU12971.1"/>
    </source>
</evidence>
<keyword evidence="10" id="KW-1185">Reference proteome</keyword>
<dbReference type="GO" id="GO:0004820">
    <property type="term" value="F:glycine-tRNA ligase activity"/>
    <property type="evidence" value="ECO:0007669"/>
    <property type="project" value="UniProtKB-UniRule"/>
</dbReference>
<evidence type="ECO:0000256" key="7">
    <source>
        <dbReference type="ARBA" id="ARBA00047937"/>
    </source>
</evidence>
<dbReference type="NCBIfam" id="TIGR00211">
    <property type="entry name" value="glyS"/>
    <property type="match status" value="1"/>
</dbReference>
<dbReference type="InterPro" id="IPR006194">
    <property type="entry name" value="Gly-tRNA-synth_heterodimer"/>
</dbReference>
<keyword evidence="5 8" id="KW-0648">Protein biosynthesis</keyword>
<evidence type="ECO:0000256" key="8">
    <source>
        <dbReference type="HAMAP-Rule" id="MF_00255"/>
    </source>
</evidence>
<organism evidence="9 10">
    <name type="scientific">Vagococcus acidifermentans</name>
    <dbReference type="NCBI Taxonomy" id="564710"/>
    <lineage>
        <taxon>Bacteria</taxon>
        <taxon>Bacillati</taxon>
        <taxon>Bacillota</taxon>
        <taxon>Bacilli</taxon>
        <taxon>Lactobacillales</taxon>
        <taxon>Enterococcaceae</taxon>
        <taxon>Vagococcus</taxon>
    </lineage>
</organism>
<comment type="catalytic activity">
    <reaction evidence="7 8">
        <text>tRNA(Gly) + glycine + ATP = glycyl-tRNA(Gly) + AMP + diphosphate</text>
        <dbReference type="Rhea" id="RHEA:16013"/>
        <dbReference type="Rhea" id="RHEA-COMP:9664"/>
        <dbReference type="Rhea" id="RHEA-COMP:9683"/>
        <dbReference type="ChEBI" id="CHEBI:30616"/>
        <dbReference type="ChEBI" id="CHEBI:33019"/>
        <dbReference type="ChEBI" id="CHEBI:57305"/>
        <dbReference type="ChEBI" id="CHEBI:78442"/>
        <dbReference type="ChEBI" id="CHEBI:78522"/>
        <dbReference type="ChEBI" id="CHEBI:456215"/>
        <dbReference type="EC" id="6.1.1.14"/>
    </reaction>
</comment>
<dbReference type="AlphaFoldDB" id="A0A430AY24"/>
<dbReference type="PANTHER" id="PTHR30075:SF2">
    <property type="entry name" value="GLYCINE--TRNA LIGASE, CHLOROPLASTIC_MITOCHONDRIAL 2"/>
    <property type="match status" value="1"/>
</dbReference>
<evidence type="ECO:0000256" key="5">
    <source>
        <dbReference type="ARBA" id="ARBA00022917"/>
    </source>
</evidence>
<keyword evidence="8" id="KW-0963">Cytoplasm</keyword>
<keyword evidence="3 8" id="KW-0547">Nucleotide-binding</keyword>
<dbReference type="GO" id="GO:0005524">
    <property type="term" value="F:ATP binding"/>
    <property type="evidence" value="ECO:0007669"/>
    <property type="project" value="UniProtKB-UniRule"/>
</dbReference>
<comment type="subcellular location">
    <subcellularLocation>
        <location evidence="8">Cytoplasm</location>
    </subcellularLocation>
</comment>
<dbReference type="GO" id="GO:0006426">
    <property type="term" value="P:glycyl-tRNA aminoacylation"/>
    <property type="evidence" value="ECO:0007669"/>
    <property type="project" value="UniProtKB-UniRule"/>
</dbReference>
<comment type="similarity">
    <text evidence="1 8">Belongs to the class-II aminoacyl-tRNA synthetase family.</text>
</comment>
<dbReference type="Proteomes" id="UP000286773">
    <property type="component" value="Unassembled WGS sequence"/>
</dbReference>
<dbReference type="Pfam" id="PF02092">
    <property type="entry name" value="tRNA_synt_2f"/>
    <property type="match status" value="1"/>
</dbReference>
<dbReference type="PRINTS" id="PR01045">
    <property type="entry name" value="TRNASYNTHGB"/>
</dbReference>
<protein>
    <recommendedName>
        <fullName evidence="8">Glycine--tRNA ligase beta subunit</fullName>
        <ecNumber evidence="8">6.1.1.14</ecNumber>
    </recommendedName>
    <alternativeName>
        <fullName evidence="8">Glycyl-tRNA synthetase beta subunit</fullName>
        <shortName evidence="8">GlyRS</shortName>
    </alternativeName>
</protein>
<dbReference type="SUPFAM" id="SSF109604">
    <property type="entry name" value="HD-domain/PDEase-like"/>
    <property type="match status" value="1"/>
</dbReference>